<dbReference type="GO" id="GO:0005829">
    <property type="term" value="C:cytosol"/>
    <property type="evidence" value="ECO:0007669"/>
    <property type="project" value="TreeGrafter"/>
</dbReference>
<protein>
    <recommendedName>
        <fullName evidence="4">Glycine N-methyltransferase</fullName>
        <ecNumber evidence="3">2.1.1.20</ecNumber>
    </recommendedName>
</protein>
<dbReference type="GO" id="GO:0046498">
    <property type="term" value="P:S-adenosylhomocysteine metabolic process"/>
    <property type="evidence" value="ECO:0007669"/>
    <property type="project" value="TreeGrafter"/>
</dbReference>
<keyword evidence="10" id="KW-0430">Lectin</keyword>
<dbReference type="GO" id="GO:1904047">
    <property type="term" value="F:S-adenosyl-L-methionine binding"/>
    <property type="evidence" value="ECO:0007669"/>
    <property type="project" value="TreeGrafter"/>
</dbReference>
<dbReference type="GO" id="GO:0030246">
    <property type="term" value="F:carbohydrate binding"/>
    <property type="evidence" value="ECO:0007669"/>
    <property type="project" value="UniProtKB-KW"/>
</dbReference>
<keyword evidence="5" id="KW-0963">Cytoplasm</keyword>
<evidence type="ECO:0000313" key="16">
    <source>
        <dbReference type="Proteomes" id="UP001274896"/>
    </source>
</evidence>
<dbReference type="Gene3D" id="2.60.120.200">
    <property type="match status" value="2"/>
</dbReference>
<keyword evidence="12" id="KW-0290">Folate-binding</keyword>
<dbReference type="Pfam" id="PF13847">
    <property type="entry name" value="Methyltransf_31"/>
    <property type="match status" value="1"/>
</dbReference>
<evidence type="ECO:0000256" key="3">
    <source>
        <dbReference type="ARBA" id="ARBA00011999"/>
    </source>
</evidence>
<dbReference type="PROSITE" id="PS51304">
    <property type="entry name" value="GALECTIN"/>
    <property type="match status" value="2"/>
</dbReference>
<dbReference type="GO" id="GO:0005542">
    <property type="term" value="F:folic acid binding"/>
    <property type="evidence" value="ECO:0007669"/>
    <property type="project" value="UniProtKB-KW"/>
</dbReference>
<evidence type="ECO:0000256" key="11">
    <source>
        <dbReference type="ARBA" id="ARBA00022737"/>
    </source>
</evidence>
<dbReference type="FunFam" id="2.60.120.200:FF:000023">
    <property type="entry name" value="Galectin"/>
    <property type="match status" value="1"/>
</dbReference>
<dbReference type="Gene3D" id="3.40.50.150">
    <property type="entry name" value="Vaccinia Virus protein VP39"/>
    <property type="match status" value="1"/>
</dbReference>
<keyword evidence="6" id="KW-0597">Phosphoprotein</keyword>
<keyword evidence="16" id="KW-1185">Reference proteome</keyword>
<evidence type="ECO:0000256" key="5">
    <source>
        <dbReference type="ARBA" id="ARBA00022490"/>
    </source>
</evidence>
<evidence type="ECO:0000256" key="10">
    <source>
        <dbReference type="ARBA" id="ARBA00022734"/>
    </source>
</evidence>
<evidence type="ECO:0000256" key="8">
    <source>
        <dbReference type="ARBA" id="ARBA00022679"/>
    </source>
</evidence>
<dbReference type="InterPro" id="IPR025714">
    <property type="entry name" value="Methyltranfer_dom"/>
</dbReference>
<dbReference type="GO" id="GO:0046500">
    <property type="term" value="P:S-adenosylmethionine metabolic process"/>
    <property type="evidence" value="ECO:0007669"/>
    <property type="project" value="TreeGrafter"/>
</dbReference>
<keyword evidence="7" id="KW-0489">Methyltransferase</keyword>
<evidence type="ECO:0000256" key="2">
    <source>
        <dbReference type="ARBA" id="ARBA00011881"/>
    </source>
</evidence>
<comment type="catalytic activity">
    <reaction evidence="13">
        <text>glycine + S-adenosyl-L-methionine = sarcosine + S-adenosyl-L-homocysteine + H(+)</text>
        <dbReference type="Rhea" id="RHEA:19937"/>
        <dbReference type="ChEBI" id="CHEBI:15378"/>
        <dbReference type="ChEBI" id="CHEBI:57305"/>
        <dbReference type="ChEBI" id="CHEBI:57433"/>
        <dbReference type="ChEBI" id="CHEBI:57856"/>
        <dbReference type="ChEBI" id="CHEBI:59789"/>
        <dbReference type="EC" id="2.1.1.20"/>
    </reaction>
    <physiologicalReaction direction="left-to-right" evidence="13">
        <dbReference type="Rhea" id="RHEA:19938"/>
    </physiologicalReaction>
</comment>
<dbReference type="SMART" id="SM00276">
    <property type="entry name" value="GLECT"/>
    <property type="match status" value="2"/>
</dbReference>
<proteinExistence type="predicted"/>
<reference evidence="15" key="1">
    <citation type="submission" date="2023-06" db="EMBL/GenBank/DDBJ databases">
        <title>Male Hemibagrus guttatus genome.</title>
        <authorList>
            <person name="Bian C."/>
        </authorList>
    </citation>
    <scope>NUCLEOTIDE SEQUENCE</scope>
    <source>
        <strain evidence="15">Male_cb2023</strain>
        <tissue evidence="15">Muscle</tissue>
    </source>
</reference>
<dbReference type="Gene3D" id="3.30.46.10">
    <property type="entry name" value="Glycine N-methyltransferase, chain A, domain 1"/>
    <property type="match status" value="1"/>
</dbReference>
<evidence type="ECO:0000259" key="14">
    <source>
        <dbReference type="PROSITE" id="PS51304"/>
    </source>
</evidence>
<evidence type="ECO:0000313" key="15">
    <source>
        <dbReference type="EMBL" id="KAK3537721.1"/>
    </source>
</evidence>
<dbReference type="Pfam" id="PF00337">
    <property type="entry name" value="Gal-bind_lectin"/>
    <property type="match status" value="2"/>
</dbReference>
<evidence type="ECO:0000256" key="13">
    <source>
        <dbReference type="ARBA" id="ARBA00048261"/>
    </source>
</evidence>
<accession>A0AAE0R034</accession>
<gene>
    <name evidence="15" type="ORF">QTP70_017891</name>
</gene>
<dbReference type="SMART" id="SM00908">
    <property type="entry name" value="Gal-bind_lectin"/>
    <property type="match status" value="2"/>
</dbReference>
<dbReference type="FunFam" id="3.40.50.150:FF:000113">
    <property type="entry name" value="Glycine N-methyltransferase"/>
    <property type="match status" value="1"/>
</dbReference>
<keyword evidence="8" id="KW-0808">Transferase</keyword>
<keyword evidence="11" id="KW-0677">Repeat</keyword>
<dbReference type="PROSITE" id="PS51600">
    <property type="entry name" value="SAM_GNMT"/>
    <property type="match status" value="1"/>
</dbReference>
<evidence type="ECO:0000256" key="7">
    <source>
        <dbReference type="ARBA" id="ARBA00022603"/>
    </source>
</evidence>
<dbReference type="Proteomes" id="UP001274896">
    <property type="component" value="Unassembled WGS sequence"/>
</dbReference>
<feature type="domain" description="Galectin" evidence="14">
    <location>
        <begin position="298"/>
        <end position="431"/>
    </location>
</feature>
<dbReference type="GO" id="GO:0042802">
    <property type="term" value="F:identical protein binding"/>
    <property type="evidence" value="ECO:0007669"/>
    <property type="project" value="TreeGrafter"/>
</dbReference>
<dbReference type="GO" id="GO:0051289">
    <property type="term" value="P:protein homotetramerization"/>
    <property type="evidence" value="ECO:0007669"/>
    <property type="project" value="TreeGrafter"/>
</dbReference>
<dbReference type="GO" id="GO:0032259">
    <property type="term" value="P:methylation"/>
    <property type="evidence" value="ECO:0007669"/>
    <property type="project" value="UniProtKB-KW"/>
</dbReference>
<comment type="subcellular location">
    <subcellularLocation>
        <location evidence="1">Cytoplasm</location>
    </subcellularLocation>
</comment>
<dbReference type="EC" id="2.1.1.20" evidence="3"/>
<feature type="domain" description="Galectin" evidence="14">
    <location>
        <begin position="447"/>
        <end position="577"/>
    </location>
</feature>
<dbReference type="PANTHER" id="PTHR16458:SF2">
    <property type="entry name" value="GLYCINE N-METHYLTRANSFERASE"/>
    <property type="match status" value="1"/>
</dbReference>
<dbReference type="CDD" id="cd02440">
    <property type="entry name" value="AdoMet_MTases"/>
    <property type="match status" value="1"/>
</dbReference>
<dbReference type="InterPro" id="IPR029063">
    <property type="entry name" value="SAM-dependent_MTases_sf"/>
</dbReference>
<comment type="caution">
    <text evidence="15">The sequence shown here is derived from an EMBL/GenBank/DDBJ whole genome shotgun (WGS) entry which is preliminary data.</text>
</comment>
<sequence>MVCAHATLRSDFSASQVQFNVSIKGRMVDSIYRTRSLGVAAVGLPDQYADGKAAKVWQLYIGDTKSRTEEYRSWVVSLLKQQDCKTVLDVACGTGVDSIMLLEEGFKVVSVDASDKMLKHALKERWERRKEPAFDNWIIEEANWLMLSEDIQKPGDGFDAVICLGNSFAHLPDFKGDQSDQKLALQNIASMVKPGGILIIDHRNYDYILETGKAPPGKNIYYQSDLKQVIDTSVLWVNNRPTMVTLDYSLEIAQPEGSQKAPETSKFRLSYYPHRLESFKELLKAAFFGKCKQKVIPFTGLIPGGLQPGEMVVVQGCVLNHADRFQFDLTCGSSTKPRADIAFHFNPRFRNSPCIVCNSLQQGSWGREEILDQMPFKQGASFETIILVQEDVFKVAVNGAHVLEYQHRIPLHRVDTFSVSGKVQIQAIGYVPSSAIFSESGDLSIPYRGSILKGLSPGQHLTIKGHVSLFPHSFSINLRCNESKNIALHFNARIKSGTLIRNSFLSESWGPEEMELSYFPFTAGKYFEIIILCQTHQFKIAVNGEHLLEYRHRVQDLSSITQLEVLGDLDLQDIKLW</sequence>
<dbReference type="AlphaFoldDB" id="A0AAE0R034"/>
<evidence type="ECO:0000256" key="4">
    <source>
        <dbReference type="ARBA" id="ARBA00019972"/>
    </source>
</evidence>
<evidence type="ECO:0000256" key="6">
    <source>
        <dbReference type="ARBA" id="ARBA00022553"/>
    </source>
</evidence>
<dbReference type="GO" id="GO:0006730">
    <property type="term" value="P:one-carbon metabolic process"/>
    <property type="evidence" value="ECO:0007669"/>
    <property type="project" value="TreeGrafter"/>
</dbReference>
<organism evidence="15 16">
    <name type="scientific">Hemibagrus guttatus</name>
    <dbReference type="NCBI Taxonomy" id="175788"/>
    <lineage>
        <taxon>Eukaryota</taxon>
        <taxon>Metazoa</taxon>
        <taxon>Chordata</taxon>
        <taxon>Craniata</taxon>
        <taxon>Vertebrata</taxon>
        <taxon>Euteleostomi</taxon>
        <taxon>Actinopterygii</taxon>
        <taxon>Neopterygii</taxon>
        <taxon>Teleostei</taxon>
        <taxon>Ostariophysi</taxon>
        <taxon>Siluriformes</taxon>
        <taxon>Bagridae</taxon>
        <taxon>Hemibagrus</taxon>
    </lineage>
</organism>
<comment type="subunit">
    <text evidence="2">Homotetramer.</text>
</comment>
<dbReference type="GO" id="GO:1901052">
    <property type="term" value="P:sarcosine metabolic process"/>
    <property type="evidence" value="ECO:0007669"/>
    <property type="project" value="TreeGrafter"/>
</dbReference>
<dbReference type="CDD" id="cd00070">
    <property type="entry name" value="GLECT"/>
    <property type="match status" value="2"/>
</dbReference>
<dbReference type="InterPro" id="IPR014369">
    <property type="entry name" value="Gly/Sar_N_MeTrfase"/>
</dbReference>
<evidence type="ECO:0000256" key="9">
    <source>
        <dbReference type="ARBA" id="ARBA00022691"/>
    </source>
</evidence>
<dbReference type="FunFam" id="2.60.120.200:FF:000078">
    <property type="entry name" value="Galectin"/>
    <property type="match status" value="1"/>
</dbReference>
<name>A0AAE0R034_9TELE</name>
<keyword evidence="9" id="KW-0949">S-adenosyl-L-methionine</keyword>
<dbReference type="SUPFAM" id="SSF49899">
    <property type="entry name" value="Concanavalin A-like lectins/glucanases"/>
    <property type="match status" value="2"/>
</dbReference>
<dbReference type="GO" id="GO:0016594">
    <property type="term" value="F:glycine binding"/>
    <property type="evidence" value="ECO:0007669"/>
    <property type="project" value="TreeGrafter"/>
</dbReference>
<dbReference type="SUPFAM" id="SSF53335">
    <property type="entry name" value="S-adenosyl-L-methionine-dependent methyltransferases"/>
    <property type="match status" value="1"/>
</dbReference>
<evidence type="ECO:0000256" key="12">
    <source>
        <dbReference type="ARBA" id="ARBA00022954"/>
    </source>
</evidence>
<dbReference type="EMBL" id="JAUCMX010000008">
    <property type="protein sequence ID" value="KAK3537721.1"/>
    <property type="molecule type" value="Genomic_DNA"/>
</dbReference>
<dbReference type="PANTHER" id="PTHR16458">
    <property type="entry name" value="GLYCINE N-METHYLTRANSFERASE"/>
    <property type="match status" value="1"/>
</dbReference>
<dbReference type="InterPro" id="IPR001079">
    <property type="entry name" value="Galectin_CRD"/>
</dbReference>
<dbReference type="InterPro" id="IPR013320">
    <property type="entry name" value="ConA-like_dom_sf"/>
</dbReference>
<dbReference type="GO" id="GO:0017174">
    <property type="term" value="F:glycine N-methyltransferase activity"/>
    <property type="evidence" value="ECO:0007669"/>
    <property type="project" value="UniProtKB-EC"/>
</dbReference>
<dbReference type="GO" id="GO:0006111">
    <property type="term" value="P:regulation of gluconeogenesis"/>
    <property type="evidence" value="ECO:0007669"/>
    <property type="project" value="TreeGrafter"/>
</dbReference>
<evidence type="ECO:0000256" key="1">
    <source>
        <dbReference type="ARBA" id="ARBA00004496"/>
    </source>
</evidence>